<proteinExistence type="predicted"/>
<evidence type="ECO:0000313" key="2">
    <source>
        <dbReference type="EMBL" id="AAF83556.1"/>
    </source>
</evidence>
<dbReference type="EMBL" id="AE003849">
    <property type="protein sequence ID" value="AAF83556.1"/>
    <property type="molecule type" value="Genomic_DNA"/>
</dbReference>
<dbReference type="AlphaFoldDB" id="Q9PFD2"/>
<dbReference type="PIR" id="G82767">
    <property type="entry name" value="G82767"/>
</dbReference>
<feature type="region of interest" description="Disordered" evidence="1">
    <location>
        <begin position="1"/>
        <end position="29"/>
    </location>
</feature>
<gene>
    <name evidence="2" type="ordered locus">XF_0746</name>
</gene>
<dbReference type="Proteomes" id="UP000000812">
    <property type="component" value="Chromosome"/>
</dbReference>
<protein>
    <submittedName>
        <fullName evidence="2">Uncharacterized protein</fullName>
    </submittedName>
</protein>
<dbReference type="KEGG" id="xfa:XF_0746"/>
<evidence type="ECO:0000256" key="1">
    <source>
        <dbReference type="SAM" id="MobiDB-lite"/>
    </source>
</evidence>
<evidence type="ECO:0000313" key="3">
    <source>
        <dbReference type="Proteomes" id="UP000000812"/>
    </source>
</evidence>
<organism evidence="2 3">
    <name type="scientific">Xylella fastidiosa (strain 9a5c)</name>
    <dbReference type="NCBI Taxonomy" id="160492"/>
    <lineage>
        <taxon>Bacteria</taxon>
        <taxon>Pseudomonadati</taxon>
        <taxon>Pseudomonadota</taxon>
        <taxon>Gammaproteobacteria</taxon>
        <taxon>Lysobacterales</taxon>
        <taxon>Lysobacteraceae</taxon>
        <taxon>Xylella</taxon>
    </lineage>
</organism>
<name>Q9PFD2_XYLFA</name>
<reference evidence="2 3" key="1">
    <citation type="journal article" date="2000" name="Nature">
        <title>The genome sequence of the plant pathogen Xylella fastidiosa.</title>
        <authorList>
            <person name="Simpson A.J."/>
            <person name="Reinach F.C."/>
            <person name="Arruda P."/>
            <person name="Abreu F.A."/>
            <person name="Acencio M."/>
            <person name="Alvarenga R."/>
            <person name="Alves L.M."/>
            <person name="Araya J.E."/>
            <person name="Baia G.S."/>
            <person name="Baptista C.S."/>
            <person name="Barros M.H."/>
            <person name="Bonaccorsi E.D."/>
            <person name="Bordin S."/>
            <person name="Bove J.M."/>
            <person name="Briones M.R."/>
            <person name="Bueno M.R."/>
            <person name="Camargo A.A."/>
            <person name="Camargo L.E."/>
            <person name="Carraro D.M."/>
            <person name="Carrer H."/>
            <person name="Colauto N.B."/>
            <person name="Colombo C."/>
            <person name="Costa F.F."/>
            <person name="Costa M.C."/>
            <person name="Costa-Neto C.M."/>
            <person name="Coutinho L.L."/>
            <person name="Cristofani M."/>
            <person name="Dias-Neto E."/>
            <person name="Docena C."/>
            <person name="El-Dorry H."/>
            <person name="Facincani A.P."/>
            <person name="Ferreira A.J."/>
            <person name="Ferreira V.C."/>
            <person name="Ferro J.A."/>
            <person name="Fraga J.S."/>
            <person name="Franca S.C."/>
            <person name="Franco M.C."/>
            <person name="Frohme M."/>
            <person name="Furlan L.R."/>
            <person name="Garnier M."/>
            <person name="Goldman G.H."/>
            <person name="Goldman M.H."/>
            <person name="Gomes S.L."/>
            <person name="Gruber A."/>
            <person name="Ho P.L."/>
            <person name="Hoheisel J.D."/>
            <person name="Junqueira M.L."/>
            <person name="Kemper E.L."/>
            <person name="Kitajima J.P."/>
            <person name="Krieger J.E."/>
            <person name="Kuramae E.E."/>
            <person name="Laigret F."/>
            <person name="Lambais M.R."/>
            <person name="Leite L.C."/>
            <person name="Lemos E.G."/>
            <person name="Lemos M.V."/>
            <person name="Lopes S.A."/>
            <person name="Lopes C.R."/>
            <person name="Machado J.A."/>
            <person name="Machado M.A."/>
            <person name="Madeira A.M."/>
            <person name="Madeira H.M."/>
            <person name="Marino C.L."/>
            <person name="Marques M.V."/>
            <person name="Martins E.A."/>
            <person name="Martins E.M."/>
            <person name="Matsukuma A.Y."/>
            <person name="Menck C.F."/>
            <person name="Miracca E.C."/>
            <person name="Miyaki C.Y."/>
            <person name="Monteriro-Vitorello C.B."/>
            <person name="Moon D.H."/>
            <person name="Nagai M.A."/>
            <person name="Nascimento A.L."/>
            <person name="Netto L.E."/>
            <person name="Nhani A.Jr."/>
            <person name="Nobrega F.G."/>
            <person name="Nunes L.R."/>
            <person name="Oliveira M.A."/>
            <person name="de Oliveira M.C."/>
            <person name="de Oliveira R.C."/>
            <person name="Palmieri D.A."/>
            <person name="Paris A."/>
            <person name="Peixoto B.R."/>
            <person name="Pereira G.A."/>
            <person name="Pereira H.A.Jr."/>
            <person name="Pesquero J.B."/>
            <person name="Quaggio R.B."/>
            <person name="Roberto P.G."/>
            <person name="Rodrigues V."/>
            <person name="de M Rosa A.J."/>
            <person name="de Rosa V.E.Jr."/>
            <person name="de Sa R.G."/>
            <person name="Santelli R.V."/>
            <person name="Sawasaki H.E."/>
            <person name="da Silva A.C."/>
            <person name="da Silva A.M."/>
            <person name="da Silva F.R."/>
            <person name="da Silva W.A.Jr."/>
            <person name="da Silveira J.F."/>
            <person name="Silvestri M.L."/>
            <person name="Siqueira W.J."/>
            <person name="de Souza A.A."/>
            <person name="de Souza A.P."/>
            <person name="Terenzi M.F."/>
            <person name="Truffi D."/>
            <person name="Tsai S.M."/>
            <person name="Tsuhako M.H."/>
            <person name="Vallada H."/>
            <person name="Van Sluys M.A."/>
            <person name="Verjovski-Almeida S."/>
            <person name="Vettore A.L."/>
            <person name="Zago M.A."/>
            <person name="Zatz M."/>
            <person name="Meidanis J."/>
            <person name="Setubal J.C."/>
        </authorList>
    </citation>
    <scope>NUCLEOTIDE SEQUENCE [LARGE SCALE GENOMIC DNA]</scope>
    <source>
        <strain evidence="2 3">9a5c</strain>
    </source>
</reference>
<feature type="compositionally biased region" description="Basic and acidic residues" evidence="1">
    <location>
        <begin position="1"/>
        <end position="10"/>
    </location>
</feature>
<accession>Q9PFD2</accession>
<dbReference type="HOGENOM" id="CLU_2426296_0_0_6"/>
<sequence length="91" mass="10353">MRLANRELEPRQTSQPQPPQTPQNSPVVHCASMPRCHPRFVNVMMQTLLHISLTDHHEANHLPDDHPSCNLLRGFCKALCLETNPIDADPR</sequence>